<comment type="subcellular location">
    <subcellularLocation>
        <location evidence="1 9">Nucleus</location>
        <location evidence="1 9">Nucleolus</location>
    </subcellularLocation>
</comment>
<evidence type="ECO:0000256" key="4">
    <source>
        <dbReference type="ARBA" id="ARBA00022603"/>
    </source>
</evidence>
<dbReference type="AlphaFoldDB" id="R4XN98"/>
<dbReference type="EMBL" id="CAHR02000293">
    <property type="protein sequence ID" value="CCG84719.1"/>
    <property type="molecule type" value="Genomic_DNA"/>
</dbReference>
<keyword evidence="7 9" id="KW-0539">Nucleus</keyword>
<feature type="compositionally biased region" description="Basic and acidic residues" evidence="10">
    <location>
        <begin position="50"/>
        <end position="69"/>
    </location>
</feature>
<dbReference type="InterPro" id="IPR007823">
    <property type="entry name" value="RRP8"/>
</dbReference>
<comment type="caution">
    <text evidence="11">The sequence shown here is derived from an EMBL/GenBank/DDBJ whole genome shotgun (WGS) entry which is preliminary data.</text>
</comment>
<dbReference type="PANTHER" id="PTHR12787">
    <property type="entry name" value="RIBOSOMAL RNA-PROCESSING PROTEIN 8"/>
    <property type="match status" value="1"/>
</dbReference>
<feature type="compositionally biased region" description="Basic and acidic residues" evidence="10">
    <location>
        <begin position="116"/>
        <end position="125"/>
    </location>
</feature>
<dbReference type="STRING" id="1097556.R4XN98"/>
<sequence length="252" mass="27863">MFAVDGWKLPNVVPQKAERKRKEPGDVKATATVKKQKPNAAQSKLTQEPASKKLVKDKSKYTPYGKDKGTSGSNVIPVNKVRKPRPKSPTPEPAPSVKVSTKEQKRPGKKPLARPPRSERDKTPEKLVSADPPPTFTGLSSRNLTPLQQKMAAKLSGARFRWINERLYTTTGSEALSLIASKPDMFEAYHAGFRAQVKDWPSNPIDVYHARLEQLLRESHAGGPRVVADLGCGEAMLAENMLRRDPLGKKVQ</sequence>
<evidence type="ECO:0000256" key="3">
    <source>
        <dbReference type="ARBA" id="ARBA00022552"/>
    </source>
</evidence>
<keyword evidence="4 9" id="KW-0489">Methyltransferase</keyword>
<comment type="similarity">
    <text evidence="2 9">Belongs to the methyltransferase superfamily. RRP8 family.</text>
</comment>
<feature type="compositionally biased region" description="Basic and acidic residues" evidence="10">
    <location>
        <begin position="16"/>
        <end position="26"/>
    </location>
</feature>
<gene>
    <name evidence="11" type="ORF">TAPDE_005231</name>
</gene>
<dbReference type="OrthoDB" id="10258825at2759"/>
<evidence type="ECO:0000256" key="9">
    <source>
        <dbReference type="RuleBase" id="RU365074"/>
    </source>
</evidence>
<evidence type="ECO:0000313" key="12">
    <source>
        <dbReference type="Proteomes" id="UP000013776"/>
    </source>
</evidence>
<accession>R4XN98</accession>
<dbReference type="FunFam" id="1.10.10.2150:FF:000001">
    <property type="entry name" value="Ribosomal RNA-processing protein 8"/>
    <property type="match status" value="1"/>
</dbReference>
<evidence type="ECO:0000256" key="10">
    <source>
        <dbReference type="SAM" id="MobiDB-lite"/>
    </source>
</evidence>
<proteinExistence type="inferred from homology"/>
<dbReference type="GO" id="GO:0042273">
    <property type="term" value="P:ribosomal large subunit biogenesis"/>
    <property type="evidence" value="ECO:0007669"/>
    <property type="project" value="TreeGrafter"/>
</dbReference>
<dbReference type="GO" id="GO:0005730">
    <property type="term" value="C:nucleolus"/>
    <property type="evidence" value="ECO:0007669"/>
    <property type="project" value="UniProtKB-SubCell"/>
</dbReference>
<organism evidence="11 12">
    <name type="scientific">Taphrina deformans (strain PYCC 5710 / ATCC 11124 / CBS 356.35 / IMI 108563 / JCM 9778 / NBRC 8474)</name>
    <name type="common">Peach leaf curl fungus</name>
    <name type="synonym">Lalaria deformans</name>
    <dbReference type="NCBI Taxonomy" id="1097556"/>
    <lineage>
        <taxon>Eukaryota</taxon>
        <taxon>Fungi</taxon>
        <taxon>Dikarya</taxon>
        <taxon>Ascomycota</taxon>
        <taxon>Taphrinomycotina</taxon>
        <taxon>Taphrinomycetes</taxon>
        <taxon>Taphrinales</taxon>
        <taxon>Taphrinaceae</taxon>
        <taxon>Taphrina</taxon>
    </lineage>
</organism>
<dbReference type="VEuPathDB" id="FungiDB:TAPDE_005231"/>
<evidence type="ECO:0000256" key="2">
    <source>
        <dbReference type="ARBA" id="ARBA00006301"/>
    </source>
</evidence>
<dbReference type="EC" id="2.1.1.-" evidence="9"/>
<evidence type="ECO:0000256" key="1">
    <source>
        <dbReference type="ARBA" id="ARBA00004604"/>
    </source>
</evidence>
<evidence type="ECO:0000256" key="8">
    <source>
        <dbReference type="ARBA" id="ARBA00076672"/>
    </source>
</evidence>
<reference evidence="11 12" key="1">
    <citation type="journal article" date="2013" name="MBio">
        <title>Genome sequencing of the plant pathogen Taphrina deformans, the causal agent of peach leaf curl.</title>
        <authorList>
            <person name="Cisse O.H."/>
            <person name="Almeida J.M.G.C.F."/>
            <person name="Fonseca A."/>
            <person name="Kumar A.A."/>
            <person name="Salojaervi J."/>
            <person name="Overmyer K."/>
            <person name="Hauser P.M."/>
            <person name="Pagni M."/>
        </authorList>
    </citation>
    <scope>NUCLEOTIDE SEQUENCE [LARGE SCALE GENOMIC DNA]</scope>
    <source>
        <strain evidence="12">PYCC 5710 / ATCC 11124 / CBS 356.35 / IMI 108563 / JCM 9778 / NBRC 8474</strain>
    </source>
</reference>
<protein>
    <recommendedName>
        <fullName evidence="8 9">Ribosomal RNA-processing protein 8</fullName>
        <ecNumber evidence="9">2.1.1.-</ecNumber>
    </recommendedName>
</protein>
<keyword evidence="12" id="KW-1185">Reference proteome</keyword>
<dbReference type="Proteomes" id="UP000013776">
    <property type="component" value="Unassembled WGS sequence"/>
</dbReference>
<comment type="function">
    <text evidence="9">S-adenosyl-L-methionine-dependent methyltransferase that specifically methylates the N(1) position of adenine in helix 25.1 in 25S rRNA. Required both for ribosomal 40S and 60S subunits biogenesis. Required for efficient pre-rRNA cleavage at site A2.</text>
</comment>
<dbReference type="Gene3D" id="1.10.10.2150">
    <property type="entry name" value="Ribosomal RNA-processing protein 8, N-terminal domain"/>
    <property type="match status" value="1"/>
</dbReference>
<feature type="non-terminal residue" evidence="11">
    <location>
        <position position="252"/>
    </location>
</feature>
<dbReference type="PANTHER" id="PTHR12787:SF0">
    <property type="entry name" value="RIBOSOMAL RNA-PROCESSING PROTEIN 8"/>
    <property type="match status" value="1"/>
</dbReference>
<evidence type="ECO:0000256" key="7">
    <source>
        <dbReference type="ARBA" id="ARBA00023242"/>
    </source>
</evidence>
<dbReference type="GO" id="GO:0016433">
    <property type="term" value="F:rRNA (adenine) methyltransferase activity"/>
    <property type="evidence" value="ECO:0007669"/>
    <property type="project" value="TreeGrafter"/>
</dbReference>
<evidence type="ECO:0000256" key="6">
    <source>
        <dbReference type="ARBA" id="ARBA00022691"/>
    </source>
</evidence>
<feature type="compositionally biased region" description="Polar residues" evidence="10">
    <location>
        <begin position="39"/>
        <end position="49"/>
    </location>
</feature>
<dbReference type="Pfam" id="PF05148">
    <property type="entry name" value="Methyltransf_8"/>
    <property type="match status" value="1"/>
</dbReference>
<dbReference type="InterPro" id="IPR042036">
    <property type="entry name" value="RRP8_N"/>
</dbReference>
<evidence type="ECO:0000313" key="11">
    <source>
        <dbReference type="EMBL" id="CCG84719.1"/>
    </source>
</evidence>
<name>R4XN98_TAPDE</name>
<feature type="region of interest" description="Disordered" evidence="10">
    <location>
        <begin position="1"/>
        <end position="142"/>
    </location>
</feature>
<keyword evidence="6 9" id="KW-0949">S-adenosyl-L-methionine</keyword>
<dbReference type="eggNOG" id="KOG3045">
    <property type="taxonomic scope" value="Eukaryota"/>
</dbReference>
<keyword evidence="5 9" id="KW-0808">Transferase</keyword>
<keyword evidence="3 9" id="KW-0698">rRNA processing</keyword>
<evidence type="ECO:0000256" key="5">
    <source>
        <dbReference type="ARBA" id="ARBA00022679"/>
    </source>
</evidence>